<dbReference type="EMBL" id="AP021861">
    <property type="protein sequence ID" value="BBO35563.1"/>
    <property type="molecule type" value="Genomic_DNA"/>
</dbReference>
<keyword evidence="1" id="KW-1133">Transmembrane helix</keyword>
<keyword evidence="1" id="KW-0472">Membrane</keyword>
<evidence type="ECO:0000313" key="3">
    <source>
        <dbReference type="Proteomes" id="UP000326837"/>
    </source>
</evidence>
<evidence type="ECO:0000313" key="2">
    <source>
        <dbReference type="EMBL" id="BBO35563.1"/>
    </source>
</evidence>
<keyword evidence="1" id="KW-0812">Transmembrane</keyword>
<feature type="transmembrane region" description="Helical" evidence="1">
    <location>
        <begin position="43"/>
        <end position="63"/>
    </location>
</feature>
<organism evidence="2 3">
    <name type="scientific">Lacipirellula parvula</name>
    <dbReference type="NCBI Taxonomy" id="2650471"/>
    <lineage>
        <taxon>Bacteria</taxon>
        <taxon>Pseudomonadati</taxon>
        <taxon>Planctomycetota</taxon>
        <taxon>Planctomycetia</taxon>
        <taxon>Pirellulales</taxon>
        <taxon>Lacipirellulaceae</taxon>
        <taxon>Lacipirellula</taxon>
    </lineage>
</organism>
<dbReference type="Proteomes" id="UP000326837">
    <property type="component" value="Chromosome"/>
</dbReference>
<protein>
    <submittedName>
        <fullName evidence="2">Uncharacterized protein</fullName>
    </submittedName>
</protein>
<gene>
    <name evidence="2" type="ORF">PLANPX_5175</name>
</gene>
<accession>A0A5K7XLZ3</accession>
<dbReference type="RefSeq" id="WP_152100921.1">
    <property type="nucleotide sequence ID" value="NZ_AP021861.1"/>
</dbReference>
<reference evidence="3" key="1">
    <citation type="submission" date="2019-10" db="EMBL/GenBank/DDBJ databases">
        <title>Lacipirellula parvula gen. nov., sp. nov., representing a lineage of planctomycetes widespread in freshwater anoxic habitats, and description of the family Lacipirellulaceae.</title>
        <authorList>
            <person name="Dedysh S.N."/>
            <person name="Kulichevskaya I.S."/>
            <person name="Beletsky A.V."/>
            <person name="Rakitin A.L."/>
            <person name="Mardanov A.V."/>
            <person name="Ivanova A.A."/>
            <person name="Saltykova V.X."/>
            <person name="Rijpstra W.I.C."/>
            <person name="Sinninghe Damste J.S."/>
            <person name="Ravin N.V."/>
        </authorList>
    </citation>
    <scope>NUCLEOTIDE SEQUENCE [LARGE SCALE GENOMIC DNA]</scope>
    <source>
        <strain evidence="3">PX69</strain>
    </source>
</reference>
<proteinExistence type="predicted"/>
<feature type="transmembrane region" description="Helical" evidence="1">
    <location>
        <begin position="12"/>
        <end position="31"/>
    </location>
</feature>
<sequence length="71" mass="7904">MADSAADDWRETLPAAEFCCWVVVLLAPILRLINGAAVTDDQFYIQIALVTLTLAGAVSLRIWNCRRARRV</sequence>
<dbReference type="AlphaFoldDB" id="A0A5K7XLZ3"/>
<keyword evidence="3" id="KW-1185">Reference proteome</keyword>
<name>A0A5K7XLZ3_9BACT</name>
<dbReference type="KEGG" id="lpav:PLANPX_5175"/>
<evidence type="ECO:0000256" key="1">
    <source>
        <dbReference type="SAM" id="Phobius"/>
    </source>
</evidence>